<organism evidence="1 2">
    <name type="scientific">Gigaspora rosea</name>
    <dbReference type="NCBI Taxonomy" id="44941"/>
    <lineage>
        <taxon>Eukaryota</taxon>
        <taxon>Fungi</taxon>
        <taxon>Fungi incertae sedis</taxon>
        <taxon>Mucoromycota</taxon>
        <taxon>Glomeromycotina</taxon>
        <taxon>Glomeromycetes</taxon>
        <taxon>Diversisporales</taxon>
        <taxon>Gigasporaceae</taxon>
        <taxon>Gigaspora</taxon>
    </lineage>
</organism>
<evidence type="ECO:0000313" key="1">
    <source>
        <dbReference type="EMBL" id="RIB10046.1"/>
    </source>
</evidence>
<accession>A0A397US82</accession>
<evidence type="ECO:0000313" key="2">
    <source>
        <dbReference type="Proteomes" id="UP000266673"/>
    </source>
</evidence>
<protein>
    <submittedName>
        <fullName evidence="1">Uncharacterized protein</fullName>
    </submittedName>
</protein>
<dbReference type="AlphaFoldDB" id="A0A397US82"/>
<name>A0A397US82_9GLOM</name>
<proteinExistence type="predicted"/>
<dbReference type="Proteomes" id="UP000266673">
    <property type="component" value="Unassembled WGS sequence"/>
</dbReference>
<dbReference type="EMBL" id="QKWP01001297">
    <property type="protein sequence ID" value="RIB10046.1"/>
    <property type="molecule type" value="Genomic_DNA"/>
</dbReference>
<keyword evidence="2" id="KW-1185">Reference proteome</keyword>
<gene>
    <name evidence="1" type="ORF">C2G38_2265800</name>
</gene>
<reference evidence="1 2" key="1">
    <citation type="submission" date="2018-06" db="EMBL/GenBank/DDBJ databases">
        <title>Comparative genomics reveals the genomic features of Rhizophagus irregularis, R. cerebriforme, R. diaphanum and Gigaspora rosea, and their symbiotic lifestyle signature.</title>
        <authorList>
            <person name="Morin E."/>
            <person name="San Clemente H."/>
            <person name="Chen E.C.H."/>
            <person name="De La Providencia I."/>
            <person name="Hainaut M."/>
            <person name="Kuo A."/>
            <person name="Kohler A."/>
            <person name="Murat C."/>
            <person name="Tang N."/>
            <person name="Roy S."/>
            <person name="Loubradou J."/>
            <person name="Henrissat B."/>
            <person name="Grigoriev I.V."/>
            <person name="Corradi N."/>
            <person name="Roux C."/>
            <person name="Martin F.M."/>
        </authorList>
    </citation>
    <scope>NUCLEOTIDE SEQUENCE [LARGE SCALE GENOMIC DNA]</scope>
    <source>
        <strain evidence="1 2">DAOM 194757</strain>
    </source>
</reference>
<comment type="caution">
    <text evidence="1">The sequence shown here is derived from an EMBL/GenBank/DDBJ whole genome shotgun (WGS) entry which is preliminary data.</text>
</comment>
<sequence>MAKTLSLQFRKPQLEPIQKPSPMALGFGTIGQQNVSASLRGFLQNWQNWQQNQHNQDNLKIPQKQNNPFSFEIFETQKEIVPLQCPCKDCIERRKFADNSAKRNTKIKEEKDEVYEHIKKYYPIKMKILNGKFKGMLANFQEFFNHKRKENPQIDDFLNQQEELQSTSTKEEEEICSHYTFSSEDIEEINKPWGSQFINLNEKMKLYPMLYIMTRKEQDLLCKYEVFESKKITFSNKKEYDIFRDLTETLSLNKDITSKFAKFEKARKWRKQQDQKRKELTNSRSNTEYSESKSEKELIIIDSDREEITMDKPEKRVITKLSKLPLSKLLDLKEISELPPDQYKITKNTLFYLKQQETKKIQKFLGQDPKITKGNYPNIANSFYDHFNMYFDHIRSHAKLVAGEGAIAIGKTTFFGNSKNT</sequence>